<dbReference type="InterPro" id="IPR001155">
    <property type="entry name" value="OxRdtase_FMN_N"/>
</dbReference>
<dbReference type="Proteomes" id="UP000024329">
    <property type="component" value="Unassembled WGS sequence"/>
</dbReference>
<organism evidence="2 3">
    <name type="scientific">Novosphingobium resinovorum</name>
    <dbReference type="NCBI Taxonomy" id="158500"/>
    <lineage>
        <taxon>Bacteria</taxon>
        <taxon>Pseudomonadati</taxon>
        <taxon>Pseudomonadota</taxon>
        <taxon>Alphaproteobacteria</taxon>
        <taxon>Sphingomonadales</taxon>
        <taxon>Sphingomonadaceae</taxon>
        <taxon>Novosphingobium</taxon>
    </lineage>
</organism>
<accession>A0A031JRD7</accession>
<dbReference type="Pfam" id="PF00724">
    <property type="entry name" value="Oxidored_FMN"/>
    <property type="match status" value="1"/>
</dbReference>
<evidence type="ECO:0000259" key="1">
    <source>
        <dbReference type="Pfam" id="PF00724"/>
    </source>
</evidence>
<dbReference type="SUPFAM" id="SSF51395">
    <property type="entry name" value="FMN-linked oxidoreductases"/>
    <property type="match status" value="1"/>
</dbReference>
<proteinExistence type="predicted"/>
<dbReference type="Gene3D" id="3.20.20.70">
    <property type="entry name" value="Aldolase class I"/>
    <property type="match status" value="1"/>
</dbReference>
<dbReference type="eggNOG" id="COG1902">
    <property type="taxonomic scope" value="Bacteria"/>
</dbReference>
<comment type="caution">
    <text evidence="2">The sequence shown here is derived from an EMBL/GenBank/DDBJ whole genome shotgun (WGS) entry which is preliminary data.</text>
</comment>
<reference evidence="2 3" key="1">
    <citation type="submission" date="2014-03" db="EMBL/GenBank/DDBJ databases">
        <title>Whole genome sequence of Novosphingobium resinovorum KF1.</title>
        <authorList>
            <person name="Gan H.M."/>
            <person name="Gan H.Y."/>
            <person name="Chew T.H."/>
            <person name="Savka M.A."/>
        </authorList>
    </citation>
    <scope>NUCLEOTIDE SEQUENCE [LARGE SCALE GENOMIC DNA]</scope>
    <source>
        <strain evidence="2 3">KF1</strain>
    </source>
</reference>
<dbReference type="FunFam" id="3.20.20.70:FF:000262">
    <property type="entry name" value="NADH:flavin oxidoreductase"/>
    <property type="match status" value="1"/>
</dbReference>
<dbReference type="PANTHER" id="PTHR22893:SF55">
    <property type="entry name" value="OXIDOREDUCTASE-RELATED"/>
    <property type="match status" value="1"/>
</dbReference>
<evidence type="ECO:0000313" key="3">
    <source>
        <dbReference type="Proteomes" id="UP000024329"/>
    </source>
</evidence>
<dbReference type="PATRIC" id="fig|158500.4.peg.4168"/>
<dbReference type="GO" id="GO:0016491">
    <property type="term" value="F:oxidoreductase activity"/>
    <property type="evidence" value="ECO:0007669"/>
    <property type="project" value="InterPro"/>
</dbReference>
<feature type="domain" description="NADH:flavin oxidoreductase/NADH oxidase N-terminal" evidence="1">
    <location>
        <begin position="17"/>
        <end position="364"/>
    </location>
</feature>
<dbReference type="AlphaFoldDB" id="A0A031JRD7"/>
<dbReference type="InterPro" id="IPR013785">
    <property type="entry name" value="Aldolase_TIM"/>
</dbReference>
<protein>
    <submittedName>
        <fullName evidence="2">NADH:flavin oxidoreductase</fullName>
    </submittedName>
</protein>
<dbReference type="InterPro" id="IPR045247">
    <property type="entry name" value="Oye-like"/>
</dbReference>
<evidence type="ECO:0000313" key="2">
    <source>
        <dbReference type="EMBL" id="EZP79338.1"/>
    </source>
</evidence>
<sequence length="383" mass="41626">MAQPSSLDKPDPTVAPLFDTVTLGTLELKNRLVMAPMTRAFSPDGVPGANVARYYRRRAEGGVGLIISEGTWINHPAASNDPNVPVFHGEAALAGWREVCRQVHAAGAKMVPQLWHVGAAAKSDVAEIYKDGMVERTERLGPSGLVKSGVTGGRAITATEIEQVIDAYAAAARQAMEIGFDGVEIHGAHGYLIDQFFWNETNARTDLYGGDVAARTRFAVEVVHRIKASTAPDFPVILRFSQWKMQDYTARAWPTPEDLAKFLKPLVEAGVDIFHCSQRRYWEPEFPGSDLNLAGWTRKLSGRPAITVGSVTLDSEMISTLMNGQTAKPRSLADLVERVTREEFDLVAIGRALVVNPDWPKVVAGGDAAHLNPFSVSALADLN</sequence>
<gene>
    <name evidence="2" type="ORF">BV97_04101</name>
</gene>
<dbReference type="GO" id="GO:0010181">
    <property type="term" value="F:FMN binding"/>
    <property type="evidence" value="ECO:0007669"/>
    <property type="project" value="InterPro"/>
</dbReference>
<name>A0A031JRD7_9SPHN</name>
<dbReference type="PANTHER" id="PTHR22893">
    <property type="entry name" value="NADH OXIDOREDUCTASE-RELATED"/>
    <property type="match status" value="1"/>
</dbReference>
<dbReference type="CDD" id="cd04747">
    <property type="entry name" value="OYE_like_5_FMN"/>
    <property type="match status" value="1"/>
</dbReference>
<dbReference type="EMBL" id="JFYZ01000027">
    <property type="protein sequence ID" value="EZP79338.1"/>
    <property type="molecule type" value="Genomic_DNA"/>
</dbReference>
<dbReference type="GO" id="GO:0005829">
    <property type="term" value="C:cytosol"/>
    <property type="evidence" value="ECO:0007669"/>
    <property type="project" value="TreeGrafter"/>
</dbReference>
<dbReference type="RefSeq" id="WP_236727422.1">
    <property type="nucleotide sequence ID" value="NZ_JFYZ01000027.1"/>
</dbReference>